<evidence type="ECO:0000259" key="1">
    <source>
        <dbReference type="Pfam" id="PF01738"/>
    </source>
</evidence>
<dbReference type="GO" id="GO:0016787">
    <property type="term" value="F:hydrolase activity"/>
    <property type="evidence" value="ECO:0007669"/>
    <property type="project" value="InterPro"/>
</dbReference>
<dbReference type="Gene3D" id="3.40.50.1820">
    <property type="entry name" value="alpha/beta hydrolase"/>
    <property type="match status" value="1"/>
</dbReference>
<dbReference type="InterPro" id="IPR029058">
    <property type="entry name" value="AB_hydrolase_fold"/>
</dbReference>
<dbReference type="Pfam" id="PF01738">
    <property type="entry name" value="DLH"/>
    <property type="match status" value="1"/>
</dbReference>
<dbReference type="Proteomes" id="UP000315364">
    <property type="component" value="Chromosome"/>
</dbReference>
<feature type="domain" description="Dienelactone hydrolase" evidence="1">
    <location>
        <begin position="97"/>
        <end position="186"/>
    </location>
</feature>
<name>A0A5B8LQT9_9HYPH</name>
<sequence>MHKQDYISKLWELFRAQPAPAPQVIRATEEDRGDYVVETLDLDYAGTSIRGFLTRPKATGRHPAMLYAHAHGRRYDIGAGELLDGRAALRGPLGPVFARAGFVTLCIDMPCFGARSGVSEDALVKQTLWRGHTVMGQMLSELSGALSYLCARSDVDAERIGTFGISMGATHAYMLAGLDARIKAVAHLCCYADFETLIELDHHDLHGHYLTIPGFSHATSVGQIAGLVAPRPQLICNGADDPLTPPAAIARAYQETEAAYQASGSPENLSYIAYPDTGHTETDAMRDEVMAFFATHLGHAKG</sequence>
<dbReference type="SUPFAM" id="SSF53474">
    <property type="entry name" value="alpha/beta-Hydrolases"/>
    <property type="match status" value="1"/>
</dbReference>
<reference evidence="2 3" key="1">
    <citation type="submission" date="2019-07" db="EMBL/GenBank/DDBJ databases">
        <title>Full genome sequence of Devosia sp. Gsoil 520.</title>
        <authorList>
            <person name="Im W.-T."/>
        </authorList>
    </citation>
    <scope>NUCLEOTIDE SEQUENCE [LARGE SCALE GENOMIC DNA]</scope>
    <source>
        <strain evidence="2 3">Gsoil 520</strain>
    </source>
</reference>
<keyword evidence="3" id="KW-1185">Reference proteome</keyword>
<dbReference type="EMBL" id="CP042304">
    <property type="protein sequence ID" value="QDZ10577.1"/>
    <property type="molecule type" value="Genomic_DNA"/>
</dbReference>
<dbReference type="AlphaFoldDB" id="A0A5B8LQT9"/>
<dbReference type="OrthoDB" id="217645at2"/>
<accession>A0A5B8LQT9</accession>
<protein>
    <recommendedName>
        <fullName evidence="1">Dienelactone hydrolase domain-containing protein</fullName>
    </recommendedName>
</protein>
<dbReference type="PANTHER" id="PTHR22946">
    <property type="entry name" value="DIENELACTONE HYDROLASE DOMAIN-CONTAINING PROTEIN-RELATED"/>
    <property type="match status" value="1"/>
</dbReference>
<evidence type="ECO:0000313" key="3">
    <source>
        <dbReference type="Proteomes" id="UP000315364"/>
    </source>
</evidence>
<dbReference type="RefSeq" id="WP_146289364.1">
    <property type="nucleotide sequence ID" value="NZ_CP042304.1"/>
</dbReference>
<organism evidence="2 3">
    <name type="scientific">Devosia ginsengisoli</name>
    <dbReference type="NCBI Taxonomy" id="400770"/>
    <lineage>
        <taxon>Bacteria</taxon>
        <taxon>Pseudomonadati</taxon>
        <taxon>Pseudomonadota</taxon>
        <taxon>Alphaproteobacteria</taxon>
        <taxon>Hyphomicrobiales</taxon>
        <taxon>Devosiaceae</taxon>
        <taxon>Devosia</taxon>
    </lineage>
</organism>
<gene>
    <name evidence="2" type="ORF">FPZ08_07315</name>
</gene>
<evidence type="ECO:0000313" key="2">
    <source>
        <dbReference type="EMBL" id="QDZ10577.1"/>
    </source>
</evidence>
<dbReference type="InterPro" id="IPR050261">
    <property type="entry name" value="FrsA_esterase"/>
</dbReference>
<dbReference type="KEGG" id="dea:FPZ08_07315"/>
<dbReference type="InterPro" id="IPR002925">
    <property type="entry name" value="Dienelactn_hydro"/>
</dbReference>
<proteinExistence type="predicted"/>